<name>A0A1I0IXX2_9ACTN</name>
<dbReference type="STRING" id="568860.SAMN05421811_105275"/>
<dbReference type="InterPro" id="IPR004176">
    <property type="entry name" value="Clp_R_N"/>
</dbReference>
<dbReference type="PANTHER" id="PTHR47016:SF5">
    <property type="entry name" value="CLP DOMAIN SUPERFAMILY PROTEIN"/>
    <property type="match status" value="1"/>
</dbReference>
<gene>
    <name evidence="4" type="ORF">SAMN05421811_105275</name>
</gene>
<keyword evidence="4" id="KW-0067">ATP-binding</keyword>
<dbReference type="PANTHER" id="PTHR47016">
    <property type="entry name" value="ATP-DEPENDENT CLP PROTEASE ATP-BINDING SUBUNIT CLPT1, CHLOROPLASTIC"/>
    <property type="match status" value="1"/>
</dbReference>
<dbReference type="Proteomes" id="UP000199361">
    <property type="component" value="Unassembled WGS sequence"/>
</dbReference>
<dbReference type="PROSITE" id="PS51903">
    <property type="entry name" value="CLP_R"/>
    <property type="match status" value="1"/>
</dbReference>
<dbReference type="AlphaFoldDB" id="A0A1I0IXX2"/>
<evidence type="ECO:0000313" key="5">
    <source>
        <dbReference type="Proteomes" id="UP000199361"/>
    </source>
</evidence>
<keyword evidence="4" id="KW-0547">Nucleotide-binding</keyword>
<dbReference type="InterPro" id="IPR036628">
    <property type="entry name" value="Clp_N_dom_sf"/>
</dbReference>
<keyword evidence="1" id="KW-0677">Repeat</keyword>
<protein>
    <submittedName>
        <fullName evidence="4">ATP-dependent Clp protease ATP-binding subunit ClpC</fullName>
    </submittedName>
</protein>
<dbReference type="GO" id="GO:0006508">
    <property type="term" value="P:proteolysis"/>
    <property type="evidence" value="ECO:0007669"/>
    <property type="project" value="UniProtKB-KW"/>
</dbReference>
<feature type="domain" description="Clp R" evidence="3">
    <location>
        <begin position="58"/>
        <end position="227"/>
    </location>
</feature>
<accession>A0A1I0IXX2</accession>
<dbReference type="GO" id="GO:0008233">
    <property type="term" value="F:peptidase activity"/>
    <property type="evidence" value="ECO:0007669"/>
    <property type="project" value="UniProtKB-KW"/>
</dbReference>
<keyword evidence="4" id="KW-0378">Hydrolase</keyword>
<keyword evidence="4" id="KW-0645">Protease</keyword>
<reference evidence="4 5" key="1">
    <citation type="submission" date="2016-10" db="EMBL/GenBank/DDBJ databases">
        <authorList>
            <person name="de Groot N.N."/>
        </authorList>
    </citation>
    <scope>NUCLEOTIDE SEQUENCE [LARGE SCALE GENOMIC DNA]</scope>
    <source>
        <strain evidence="4 5">CGMCC 4.5598</strain>
    </source>
</reference>
<dbReference type="Gene3D" id="1.10.1780.10">
    <property type="entry name" value="Clp, N-terminal domain"/>
    <property type="match status" value="2"/>
</dbReference>
<feature type="compositionally biased region" description="Low complexity" evidence="2">
    <location>
        <begin position="149"/>
        <end position="161"/>
    </location>
</feature>
<evidence type="ECO:0000256" key="2">
    <source>
        <dbReference type="SAM" id="MobiDB-lite"/>
    </source>
</evidence>
<dbReference type="OrthoDB" id="3290891at2"/>
<evidence type="ECO:0000256" key="1">
    <source>
        <dbReference type="PROSITE-ProRule" id="PRU01251"/>
    </source>
</evidence>
<evidence type="ECO:0000259" key="3">
    <source>
        <dbReference type="PROSITE" id="PS51903"/>
    </source>
</evidence>
<feature type="region of interest" description="Disordered" evidence="2">
    <location>
        <begin position="121"/>
        <end position="161"/>
    </location>
</feature>
<dbReference type="EMBL" id="FOHX01000005">
    <property type="protein sequence ID" value="SEU02186.1"/>
    <property type="molecule type" value="Genomic_DNA"/>
</dbReference>
<proteinExistence type="predicted"/>
<dbReference type="InterPro" id="IPR044217">
    <property type="entry name" value="CLPT1/2"/>
</dbReference>
<dbReference type="GO" id="GO:0005524">
    <property type="term" value="F:ATP binding"/>
    <property type="evidence" value="ECO:0007669"/>
    <property type="project" value="UniProtKB-KW"/>
</dbReference>
<dbReference type="SUPFAM" id="SSF81923">
    <property type="entry name" value="Double Clp-N motif"/>
    <property type="match status" value="2"/>
</dbReference>
<evidence type="ECO:0000313" key="4">
    <source>
        <dbReference type="EMBL" id="SEU02186.1"/>
    </source>
</evidence>
<keyword evidence="5" id="KW-1185">Reference proteome</keyword>
<sequence>MPKINVYLPDDLAEAVKEAGVPVSAVCQRALEQAVRRVTAIRETSLGDLDLEKPTGALTHLTARTRTVLKLAADAARAQGAAEVGTGHLLGAMLTEGTNLALHVLRAMEIGLDQVRRDLDRHVPPATDPAPAEPADADRTDAAPPEPAPADAADAAGAGSRRLSSPAANALELAVTEAIALGHNYVGCEHLLLGLVAEPDGTAGQVLRALGAEPRLTRRAVSAALAGYVHLRANTQQAAASAPAPAPGQAQQLAALLKTELKTELRPIVERLERLEAHTGLRP</sequence>
<dbReference type="Pfam" id="PF02861">
    <property type="entry name" value="Clp_N"/>
    <property type="match status" value="2"/>
</dbReference>
<dbReference type="RefSeq" id="WP_091082329.1">
    <property type="nucleotide sequence ID" value="NZ_FOHX01000005.1"/>
</dbReference>
<organism evidence="4 5">
    <name type="scientific">Nonomuraea wenchangensis</name>
    <dbReference type="NCBI Taxonomy" id="568860"/>
    <lineage>
        <taxon>Bacteria</taxon>
        <taxon>Bacillati</taxon>
        <taxon>Actinomycetota</taxon>
        <taxon>Actinomycetes</taxon>
        <taxon>Streptosporangiales</taxon>
        <taxon>Streptosporangiaceae</taxon>
        <taxon>Nonomuraea</taxon>
    </lineage>
</organism>